<dbReference type="GO" id="GO:0006508">
    <property type="term" value="P:proteolysis"/>
    <property type="evidence" value="ECO:0007669"/>
    <property type="project" value="UniProtKB-KW"/>
</dbReference>
<feature type="transmembrane region" description="Helical" evidence="8">
    <location>
        <begin position="53"/>
        <end position="70"/>
    </location>
</feature>
<accession>A0A1M6KP34</accession>
<evidence type="ECO:0000256" key="6">
    <source>
        <dbReference type="ARBA" id="ARBA00022989"/>
    </source>
</evidence>
<keyword evidence="2" id="KW-0673">Quorum sensing</keyword>
<evidence type="ECO:0000256" key="3">
    <source>
        <dbReference type="ARBA" id="ARBA00022670"/>
    </source>
</evidence>
<keyword evidence="1" id="KW-1003">Cell membrane</keyword>
<feature type="transmembrane region" description="Helical" evidence="8">
    <location>
        <begin position="173"/>
        <end position="194"/>
    </location>
</feature>
<organism evidence="9 10">
    <name type="scientific">Tepidibacter formicigenes DSM 15518</name>
    <dbReference type="NCBI Taxonomy" id="1123349"/>
    <lineage>
        <taxon>Bacteria</taxon>
        <taxon>Bacillati</taxon>
        <taxon>Bacillota</taxon>
        <taxon>Clostridia</taxon>
        <taxon>Peptostreptococcales</taxon>
        <taxon>Peptostreptococcaceae</taxon>
        <taxon>Tepidibacter</taxon>
    </lineage>
</organism>
<reference evidence="10" key="1">
    <citation type="submission" date="2016-11" db="EMBL/GenBank/DDBJ databases">
        <authorList>
            <person name="Varghese N."/>
            <person name="Submissions S."/>
        </authorList>
    </citation>
    <scope>NUCLEOTIDE SEQUENCE [LARGE SCALE GENOMIC DNA]</scope>
    <source>
        <strain evidence="10">DSM 15518</strain>
    </source>
</reference>
<dbReference type="AlphaFoldDB" id="A0A1M6KP34"/>
<keyword evidence="5" id="KW-0378">Hydrolase</keyword>
<feature type="transmembrane region" description="Helical" evidence="8">
    <location>
        <begin position="82"/>
        <end position="100"/>
    </location>
</feature>
<feature type="transmembrane region" description="Helical" evidence="8">
    <location>
        <begin position="106"/>
        <end position="128"/>
    </location>
</feature>
<feature type="transmembrane region" description="Helical" evidence="8">
    <location>
        <begin position="149"/>
        <end position="167"/>
    </location>
</feature>
<dbReference type="GO" id="GO:0008233">
    <property type="term" value="F:peptidase activity"/>
    <property type="evidence" value="ECO:0007669"/>
    <property type="project" value="UniProtKB-KW"/>
</dbReference>
<dbReference type="STRING" id="1123349.SAMN02744037_00419"/>
<keyword evidence="4 8" id="KW-0812">Transmembrane</keyword>
<evidence type="ECO:0000256" key="1">
    <source>
        <dbReference type="ARBA" id="ARBA00022475"/>
    </source>
</evidence>
<sequence>MIEIICNKISLYFKKELNMEEEDREVIEYGLFAVIGSIFKIIMLIILGFIFGILKYILILSFSFALFRIFSGGVHSSTYKGCMIISLSIFTLFSVLIKIFEKNINYNIFSILSLSIIIHSLYMIINFVPNDNQNRIIKDELEKKKFKKLTLYLLVIYVFAMIIAVYFKVSYSLILSGFIGIFLQMISVYPKAYIVMNKFDNKLKGGILK</sequence>
<evidence type="ECO:0000256" key="8">
    <source>
        <dbReference type="SAM" id="Phobius"/>
    </source>
</evidence>
<keyword evidence="3" id="KW-0645">Protease</keyword>
<evidence type="ECO:0000256" key="5">
    <source>
        <dbReference type="ARBA" id="ARBA00022801"/>
    </source>
</evidence>
<name>A0A1M6KP34_9FIRM</name>
<dbReference type="GO" id="GO:0009372">
    <property type="term" value="P:quorum sensing"/>
    <property type="evidence" value="ECO:0007669"/>
    <property type="project" value="UniProtKB-KW"/>
</dbReference>
<dbReference type="Proteomes" id="UP000242497">
    <property type="component" value="Unassembled WGS sequence"/>
</dbReference>
<dbReference type="OrthoDB" id="9815055at2"/>
<evidence type="ECO:0000313" key="9">
    <source>
        <dbReference type="EMBL" id="SHJ60676.1"/>
    </source>
</evidence>
<proteinExistence type="predicted"/>
<evidence type="ECO:0000256" key="7">
    <source>
        <dbReference type="ARBA" id="ARBA00023136"/>
    </source>
</evidence>
<dbReference type="EMBL" id="FRAE01000008">
    <property type="protein sequence ID" value="SHJ60676.1"/>
    <property type="molecule type" value="Genomic_DNA"/>
</dbReference>
<dbReference type="GO" id="GO:0016020">
    <property type="term" value="C:membrane"/>
    <property type="evidence" value="ECO:0007669"/>
    <property type="project" value="InterPro"/>
</dbReference>
<dbReference type="SMART" id="SM00793">
    <property type="entry name" value="AgrB"/>
    <property type="match status" value="1"/>
</dbReference>
<evidence type="ECO:0000256" key="4">
    <source>
        <dbReference type="ARBA" id="ARBA00022692"/>
    </source>
</evidence>
<keyword evidence="6 8" id="KW-1133">Transmembrane helix</keyword>
<dbReference type="RefSeq" id="WP_072886816.1">
    <property type="nucleotide sequence ID" value="NZ_FRAE01000008.1"/>
</dbReference>
<dbReference type="Pfam" id="PF04647">
    <property type="entry name" value="AgrB"/>
    <property type="match status" value="1"/>
</dbReference>
<protein>
    <submittedName>
        <fullName evidence="9">Accessory gene regulator B</fullName>
    </submittedName>
</protein>
<gene>
    <name evidence="9" type="ORF">SAMN02744037_00419</name>
</gene>
<dbReference type="InterPro" id="IPR006741">
    <property type="entry name" value="AgrB"/>
</dbReference>
<evidence type="ECO:0000256" key="2">
    <source>
        <dbReference type="ARBA" id="ARBA00022654"/>
    </source>
</evidence>
<keyword evidence="7 8" id="KW-0472">Membrane</keyword>
<evidence type="ECO:0000313" key="10">
    <source>
        <dbReference type="Proteomes" id="UP000242497"/>
    </source>
</evidence>
<keyword evidence="10" id="KW-1185">Reference proteome</keyword>